<reference evidence="2" key="1">
    <citation type="journal article" date="2023" name="Mol. Phylogenet. Evol.">
        <title>Genome-scale phylogeny and comparative genomics of the fungal order Sordariales.</title>
        <authorList>
            <person name="Hensen N."/>
            <person name="Bonometti L."/>
            <person name="Westerberg I."/>
            <person name="Brannstrom I.O."/>
            <person name="Guillou S."/>
            <person name="Cros-Aarteil S."/>
            <person name="Calhoun S."/>
            <person name="Haridas S."/>
            <person name="Kuo A."/>
            <person name="Mondo S."/>
            <person name="Pangilinan J."/>
            <person name="Riley R."/>
            <person name="LaButti K."/>
            <person name="Andreopoulos B."/>
            <person name="Lipzen A."/>
            <person name="Chen C."/>
            <person name="Yan M."/>
            <person name="Daum C."/>
            <person name="Ng V."/>
            <person name="Clum A."/>
            <person name="Steindorff A."/>
            <person name="Ohm R.A."/>
            <person name="Martin F."/>
            <person name="Silar P."/>
            <person name="Natvig D.O."/>
            <person name="Lalanne C."/>
            <person name="Gautier V."/>
            <person name="Ament-Velasquez S.L."/>
            <person name="Kruys A."/>
            <person name="Hutchinson M.I."/>
            <person name="Powell A.J."/>
            <person name="Barry K."/>
            <person name="Miller A.N."/>
            <person name="Grigoriev I.V."/>
            <person name="Debuchy R."/>
            <person name="Gladieux P."/>
            <person name="Hiltunen Thoren M."/>
            <person name="Johannesson H."/>
        </authorList>
    </citation>
    <scope>NUCLEOTIDE SEQUENCE</scope>
    <source>
        <strain evidence="2">CBS 560.94</strain>
    </source>
</reference>
<sequence>MPHIESSENTAARHTHEKDSLRALREPKERVTTYVQDNIIMRISSNSHNSQSSSSNPYLGSGTHAHHSNLDFDPNGGIGHLSSSASSSNEQRGGADHRRKWYRERMARIIQDIEPGLPPSGGRGRGRGYNSGAGSSGSAGGAGGGYVYSGMMGMGSGGAGAGAGGYGGTGSGSGGYAGAGAGADYGTTNGTNGTNVRDSGYGSFSGSGGGSYGRGH</sequence>
<feature type="compositionally biased region" description="Gly residues" evidence="1">
    <location>
        <begin position="119"/>
        <end position="140"/>
    </location>
</feature>
<reference evidence="2" key="2">
    <citation type="submission" date="2023-06" db="EMBL/GenBank/DDBJ databases">
        <authorList>
            <consortium name="Lawrence Berkeley National Laboratory"/>
            <person name="Haridas S."/>
            <person name="Hensen N."/>
            <person name="Bonometti L."/>
            <person name="Westerberg I."/>
            <person name="Brannstrom I.O."/>
            <person name="Guillou S."/>
            <person name="Cros-Aarteil S."/>
            <person name="Calhoun S."/>
            <person name="Kuo A."/>
            <person name="Mondo S."/>
            <person name="Pangilinan J."/>
            <person name="Riley R."/>
            <person name="Labutti K."/>
            <person name="Andreopoulos B."/>
            <person name="Lipzen A."/>
            <person name="Chen C."/>
            <person name="Yanf M."/>
            <person name="Daum C."/>
            <person name="Ng V."/>
            <person name="Clum A."/>
            <person name="Steindorff A."/>
            <person name="Ohm R."/>
            <person name="Martin F."/>
            <person name="Silar P."/>
            <person name="Natvig D."/>
            <person name="Lalanne C."/>
            <person name="Gautier V."/>
            <person name="Ament-Velasquez S.L."/>
            <person name="Kruys A."/>
            <person name="Hutchinson M.I."/>
            <person name="Powell A.J."/>
            <person name="Barry K."/>
            <person name="Miller A.N."/>
            <person name="Grigoriev I.V."/>
            <person name="Debuchy R."/>
            <person name="Gladieux P."/>
            <person name="Thoren M.H."/>
            <person name="Johannesson H."/>
        </authorList>
    </citation>
    <scope>NUCLEOTIDE SEQUENCE</scope>
    <source>
        <strain evidence="2">CBS 560.94</strain>
    </source>
</reference>
<proteinExistence type="predicted"/>
<comment type="caution">
    <text evidence="2">The sequence shown here is derived from an EMBL/GenBank/DDBJ whole genome shotgun (WGS) entry which is preliminary data.</text>
</comment>
<feature type="region of interest" description="Disordered" evidence="1">
    <location>
        <begin position="44"/>
        <end position="97"/>
    </location>
</feature>
<feature type="compositionally biased region" description="Low complexity" evidence="1">
    <location>
        <begin position="44"/>
        <end position="56"/>
    </location>
</feature>
<feature type="compositionally biased region" description="Gly residues" evidence="1">
    <location>
        <begin position="203"/>
        <end position="216"/>
    </location>
</feature>
<feature type="region of interest" description="Disordered" evidence="1">
    <location>
        <begin position="1"/>
        <end position="29"/>
    </location>
</feature>
<keyword evidence="3" id="KW-1185">Reference proteome</keyword>
<feature type="region of interest" description="Disordered" evidence="1">
    <location>
        <begin position="180"/>
        <end position="216"/>
    </location>
</feature>
<feature type="compositionally biased region" description="Basic and acidic residues" evidence="1">
    <location>
        <begin position="14"/>
        <end position="29"/>
    </location>
</feature>
<dbReference type="RefSeq" id="XP_062679968.1">
    <property type="nucleotide sequence ID" value="XM_062831084.1"/>
</dbReference>
<dbReference type="Proteomes" id="UP001278500">
    <property type="component" value="Unassembled WGS sequence"/>
</dbReference>
<dbReference type="AlphaFoldDB" id="A0AAE0MPY3"/>
<evidence type="ECO:0000313" key="3">
    <source>
        <dbReference type="Proteomes" id="UP001278500"/>
    </source>
</evidence>
<evidence type="ECO:0000256" key="1">
    <source>
        <dbReference type="SAM" id="MobiDB-lite"/>
    </source>
</evidence>
<gene>
    <name evidence="2" type="ORF">B0H65DRAFT_591082</name>
</gene>
<feature type="region of interest" description="Disordered" evidence="1">
    <location>
        <begin position="112"/>
        <end position="140"/>
    </location>
</feature>
<evidence type="ECO:0000313" key="2">
    <source>
        <dbReference type="EMBL" id="KAK3341026.1"/>
    </source>
</evidence>
<dbReference type="GeneID" id="87868238"/>
<name>A0AAE0MPY3_9PEZI</name>
<dbReference type="EMBL" id="JAUEPP010000006">
    <property type="protein sequence ID" value="KAK3341026.1"/>
    <property type="molecule type" value="Genomic_DNA"/>
</dbReference>
<feature type="compositionally biased region" description="Low complexity" evidence="1">
    <location>
        <begin position="184"/>
        <end position="202"/>
    </location>
</feature>
<protein>
    <submittedName>
        <fullName evidence="2">Uncharacterized protein</fullName>
    </submittedName>
</protein>
<organism evidence="2 3">
    <name type="scientific">Neurospora tetraspora</name>
    <dbReference type="NCBI Taxonomy" id="94610"/>
    <lineage>
        <taxon>Eukaryota</taxon>
        <taxon>Fungi</taxon>
        <taxon>Dikarya</taxon>
        <taxon>Ascomycota</taxon>
        <taxon>Pezizomycotina</taxon>
        <taxon>Sordariomycetes</taxon>
        <taxon>Sordariomycetidae</taxon>
        <taxon>Sordariales</taxon>
        <taxon>Sordariaceae</taxon>
        <taxon>Neurospora</taxon>
    </lineage>
</organism>
<accession>A0AAE0MPY3</accession>